<dbReference type="OrthoDB" id="9787280at2"/>
<proteinExistence type="predicted"/>
<dbReference type="PANTHER" id="PTHR31480">
    <property type="entry name" value="BIFUNCTIONAL LYCOPENE CYCLASE/PHYTOENE SYNTHASE"/>
    <property type="match status" value="1"/>
</dbReference>
<evidence type="ECO:0000256" key="2">
    <source>
        <dbReference type="ARBA" id="ARBA00022679"/>
    </source>
</evidence>
<protein>
    <submittedName>
        <fullName evidence="4">Dehydrosqualene synthase</fullName>
    </submittedName>
</protein>
<dbReference type="InterPro" id="IPR044843">
    <property type="entry name" value="Trans_IPPS_bact-type"/>
</dbReference>
<accession>A0A4P5PD10</accession>
<evidence type="ECO:0000313" key="5">
    <source>
        <dbReference type="Proteomes" id="UP000290567"/>
    </source>
</evidence>
<dbReference type="EMBL" id="BJCC01000015">
    <property type="protein sequence ID" value="GCF94211.1"/>
    <property type="molecule type" value="Genomic_DNA"/>
</dbReference>
<dbReference type="Proteomes" id="UP000290567">
    <property type="component" value="Unassembled WGS sequence"/>
</dbReference>
<evidence type="ECO:0000256" key="3">
    <source>
        <dbReference type="ARBA" id="ARBA00022746"/>
    </source>
</evidence>
<dbReference type="Gene3D" id="1.10.600.10">
    <property type="entry name" value="Farnesyl Diphosphate Synthase"/>
    <property type="match status" value="1"/>
</dbReference>
<dbReference type="AlphaFoldDB" id="A0A4P5PD10"/>
<keyword evidence="3" id="KW-0125">Carotenoid biosynthesis</keyword>
<evidence type="ECO:0000313" key="4">
    <source>
        <dbReference type="EMBL" id="GCF94211.1"/>
    </source>
</evidence>
<comment type="pathway">
    <text evidence="1">Carotenoid biosynthesis.</text>
</comment>
<reference evidence="5" key="1">
    <citation type="submission" date="2019-02" db="EMBL/GenBank/DDBJ databases">
        <title>Draft genome sequence of Enterococcus sp. Gos25-1.</title>
        <authorList>
            <person name="Tanaka N."/>
            <person name="Shiwa Y."/>
            <person name="Fujita N."/>
        </authorList>
    </citation>
    <scope>NUCLEOTIDE SEQUENCE [LARGE SCALE GENOMIC DNA]</scope>
    <source>
        <strain evidence="5">Gos25-1</strain>
    </source>
</reference>
<dbReference type="PROSITE" id="PS01045">
    <property type="entry name" value="SQUALEN_PHYTOEN_SYN_2"/>
    <property type="match status" value="1"/>
</dbReference>
<dbReference type="GO" id="GO:0004311">
    <property type="term" value="F:geranylgeranyl diphosphate synthase activity"/>
    <property type="evidence" value="ECO:0007669"/>
    <property type="project" value="InterPro"/>
</dbReference>
<dbReference type="SFLD" id="SFLDG01018">
    <property type="entry name" value="Squalene/Phytoene_Synthase_Lik"/>
    <property type="match status" value="1"/>
</dbReference>
<organism evidence="4 5">
    <name type="scientific">Enterococcus florum</name>
    <dbReference type="NCBI Taxonomy" id="2480627"/>
    <lineage>
        <taxon>Bacteria</taxon>
        <taxon>Bacillati</taxon>
        <taxon>Bacillota</taxon>
        <taxon>Bacilli</taxon>
        <taxon>Lactobacillales</taxon>
        <taxon>Enterococcaceae</taxon>
        <taxon>Enterococcus</taxon>
    </lineage>
</organism>
<sequence length="298" mass="35168">MTNKYMTDFQQHQADFDYCEQIIIQHSKSFYAAFSRLPKEKAMSVYAIYAFCRQADDIIDVEKDPVKLARLKQRLLDFQQGTYPDEPMWRALMVVFKHYPMAIEAFFDMLEGQARDADFHQPETQAELEEYSYYVAGSVGLMLLPILSANWQKIREEAKLLGEAMQLTNILRDVGEDEAAGRIYLPKEQMNRWHVTAEDLKQQRITSRFIELWEYEAERAEKSYQKSLTMMPLIDEDCRAPLLAAAYFYREILQVIRENGYQVFTKRQAVSKARKIRLFHTVQKELKRIQQEKALMNP</sequence>
<dbReference type="SFLD" id="SFLDS00005">
    <property type="entry name" value="Isoprenoid_Synthase_Type_I"/>
    <property type="match status" value="1"/>
</dbReference>
<dbReference type="InterPro" id="IPR002060">
    <property type="entry name" value="Squ/phyt_synthse"/>
</dbReference>
<keyword evidence="2" id="KW-0808">Transferase</keyword>
<name>A0A4P5PD10_9ENTE</name>
<dbReference type="InterPro" id="IPR033904">
    <property type="entry name" value="Trans_IPPS_HH"/>
</dbReference>
<dbReference type="SFLD" id="SFLDG01212">
    <property type="entry name" value="Phytoene_synthase_like"/>
    <property type="match status" value="1"/>
</dbReference>
<dbReference type="InterPro" id="IPR008949">
    <property type="entry name" value="Isoprenoid_synthase_dom_sf"/>
</dbReference>
<dbReference type="InterPro" id="IPR019845">
    <property type="entry name" value="Squalene/phytoene_synthase_CS"/>
</dbReference>
<dbReference type="CDD" id="cd00683">
    <property type="entry name" value="Trans_IPPS_HH"/>
    <property type="match status" value="1"/>
</dbReference>
<dbReference type="GO" id="GO:0016117">
    <property type="term" value="P:carotenoid biosynthetic process"/>
    <property type="evidence" value="ECO:0007669"/>
    <property type="project" value="UniProtKB-KW"/>
</dbReference>
<dbReference type="Pfam" id="PF00494">
    <property type="entry name" value="SQS_PSY"/>
    <property type="match status" value="1"/>
</dbReference>
<dbReference type="RefSeq" id="WP_146622646.1">
    <property type="nucleotide sequence ID" value="NZ_BJCC01000015.1"/>
</dbReference>
<dbReference type="GO" id="GO:0051996">
    <property type="term" value="F:squalene synthase [NAD(P)H] activity"/>
    <property type="evidence" value="ECO:0007669"/>
    <property type="project" value="InterPro"/>
</dbReference>
<comment type="caution">
    <text evidence="4">The sequence shown here is derived from an EMBL/GenBank/DDBJ whole genome shotgun (WGS) entry which is preliminary data.</text>
</comment>
<gene>
    <name evidence="4" type="primary">crtM</name>
    <name evidence="4" type="ORF">NRIC_21020</name>
</gene>
<evidence type="ECO:0000256" key="1">
    <source>
        <dbReference type="ARBA" id="ARBA00004829"/>
    </source>
</evidence>
<dbReference type="SUPFAM" id="SSF48576">
    <property type="entry name" value="Terpenoid synthases"/>
    <property type="match status" value="1"/>
</dbReference>
<keyword evidence="5" id="KW-1185">Reference proteome</keyword>